<keyword evidence="1" id="KW-0805">Transcription regulation</keyword>
<keyword evidence="2" id="KW-0238">DNA-binding</keyword>
<dbReference type="SMART" id="SM00421">
    <property type="entry name" value="HTH_LUXR"/>
    <property type="match status" value="1"/>
</dbReference>
<evidence type="ECO:0000313" key="7">
    <source>
        <dbReference type="Proteomes" id="UP000680038"/>
    </source>
</evidence>
<dbReference type="Pfam" id="PF00196">
    <property type="entry name" value="GerE"/>
    <property type="match status" value="1"/>
</dbReference>
<evidence type="ECO:0000259" key="5">
    <source>
        <dbReference type="PROSITE" id="PS50043"/>
    </source>
</evidence>
<dbReference type="EMBL" id="CAJRAF010000004">
    <property type="protein sequence ID" value="CAG5016657.1"/>
    <property type="molecule type" value="Genomic_DNA"/>
</dbReference>
<keyword evidence="4" id="KW-0472">Membrane</keyword>
<comment type="caution">
    <text evidence="6">The sequence shown here is derived from an EMBL/GenBank/DDBJ whole genome shotgun (WGS) entry which is preliminary data.</text>
</comment>
<sequence length="157" mass="17884">MNSGFFFRYKQSILYGLSLALLLFLLKWLELRFVIYSHALEIYAGAIALTFTGLGIWLALKLAKPATKTVVVEKEVVVRAADSFTLHEKEIAARGISKRELEVLEWMAEGLSNREIASRLFVSLNTVKTHTSRLFEKLEVKSRMQAVEKAKRLQIIP</sequence>
<keyword evidence="7" id="KW-1185">Reference proteome</keyword>
<dbReference type="GO" id="GO:0006355">
    <property type="term" value="P:regulation of DNA-templated transcription"/>
    <property type="evidence" value="ECO:0007669"/>
    <property type="project" value="InterPro"/>
</dbReference>
<feature type="transmembrane region" description="Helical" evidence="4">
    <location>
        <begin position="35"/>
        <end position="60"/>
    </location>
</feature>
<evidence type="ECO:0000256" key="1">
    <source>
        <dbReference type="ARBA" id="ARBA00023015"/>
    </source>
</evidence>
<dbReference type="InterPro" id="IPR000792">
    <property type="entry name" value="Tscrpt_reg_LuxR_C"/>
</dbReference>
<feature type="transmembrane region" description="Helical" evidence="4">
    <location>
        <begin position="12"/>
        <end position="29"/>
    </location>
</feature>
<feature type="domain" description="HTH luxR-type" evidence="5">
    <location>
        <begin position="89"/>
        <end position="154"/>
    </location>
</feature>
<evidence type="ECO:0000256" key="4">
    <source>
        <dbReference type="SAM" id="Phobius"/>
    </source>
</evidence>
<dbReference type="Proteomes" id="UP000680038">
    <property type="component" value="Unassembled WGS sequence"/>
</dbReference>
<keyword evidence="4" id="KW-1133">Transmembrane helix</keyword>
<reference evidence="6" key="1">
    <citation type="submission" date="2021-04" db="EMBL/GenBank/DDBJ databases">
        <authorList>
            <person name="Rodrigo-Torres L."/>
            <person name="Arahal R. D."/>
            <person name="Lucena T."/>
        </authorList>
    </citation>
    <scope>NUCLEOTIDE SEQUENCE</scope>
    <source>
        <strain evidence="6">CECT 9275</strain>
    </source>
</reference>
<dbReference type="CDD" id="cd06170">
    <property type="entry name" value="LuxR_C_like"/>
    <property type="match status" value="1"/>
</dbReference>
<gene>
    <name evidence="6" type="primary">malT</name>
    <name evidence="6" type="ORF">DYBT9275_05601</name>
</gene>
<accession>A0A916NE07</accession>
<dbReference type="PRINTS" id="PR00038">
    <property type="entry name" value="HTHLUXR"/>
</dbReference>
<dbReference type="RefSeq" id="WP_215241970.1">
    <property type="nucleotide sequence ID" value="NZ_CAJRAF010000004.1"/>
</dbReference>
<evidence type="ECO:0000256" key="3">
    <source>
        <dbReference type="ARBA" id="ARBA00023163"/>
    </source>
</evidence>
<proteinExistence type="predicted"/>
<dbReference type="PROSITE" id="PS50043">
    <property type="entry name" value="HTH_LUXR_2"/>
    <property type="match status" value="1"/>
</dbReference>
<protein>
    <submittedName>
        <fullName evidence="6">HTH-type transcriptional regulator MalT</fullName>
    </submittedName>
</protein>
<dbReference type="SUPFAM" id="SSF46894">
    <property type="entry name" value="C-terminal effector domain of the bipartite response regulators"/>
    <property type="match status" value="1"/>
</dbReference>
<dbReference type="PANTHER" id="PTHR44688:SF16">
    <property type="entry name" value="DNA-BINDING TRANSCRIPTIONAL ACTIVATOR DEVR_DOSR"/>
    <property type="match status" value="1"/>
</dbReference>
<dbReference type="PROSITE" id="PS00622">
    <property type="entry name" value="HTH_LUXR_1"/>
    <property type="match status" value="1"/>
</dbReference>
<dbReference type="AlphaFoldDB" id="A0A916NE07"/>
<dbReference type="InterPro" id="IPR036388">
    <property type="entry name" value="WH-like_DNA-bd_sf"/>
</dbReference>
<dbReference type="GO" id="GO:0003677">
    <property type="term" value="F:DNA binding"/>
    <property type="evidence" value="ECO:0007669"/>
    <property type="project" value="UniProtKB-KW"/>
</dbReference>
<dbReference type="Gene3D" id="1.10.10.10">
    <property type="entry name" value="Winged helix-like DNA-binding domain superfamily/Winged helix DNA-binding domain"/>
    <property type="match status" value="1"/>
</dbReference>
<organism evidence="6 7">
    <name type="scientific">Dyadobacter helix</name>
    <dbReference type="NCBI Taxonomy" id="2822344"/>
    <lineage>
        <taxon>Bacteria</taxon>
        <taxon>Pseudomonadati</taxon>
        <taxon>Bacteroidota</taxon>
        <taxon>Cytophagia</taxon>
        <taxon>Cytophagales</taxon>
        <taxon>Spirosomataceae</taxon>
        <taxon>Dyadobacter</taxon>
    </lineage>
</organism>
<evidence type="ECO:0000313" key="6">
    <source>
        <dbReference type="EMBL" id="CAG5016657.1"/>
    </source>
</evidence>
<keyword evidence="3" id="KW-0804">Transcription</keyword>
<dbReference type="PANTHER" id="PTHR44688">
    <property type="entry name" value="DNA-BINDING TRANSCRIPTIONAL ACTIVATOR DEVR_DOSR"/>
    <property type="match status" value="1"/>
</dbReference>
<dbReference type="InterPro" id="IPR016032">
    <property type="entry name" value="Sig_transdc_resp-reg_C-effctor"/>
</dbReference>
<evidence type="ECO:0000256" key="2">
    <source>
        <dbReference type="ARBA" id="ARBA00023125"/>
    </source>
</evidence>
<keyword evidence="4" id="KW-0812">Transmembrane</keyword>
<name>A0A916NE07_9BACT</name>